<evidence type="ECO:0000256" key="1">
    <source>
        <dbReference type="SAM" id="MobiDB-lite"/>
    </source>
</evidence>
<name>A0AAF0Y5F7_9TREE</name>
<feature type="compositionally biased region" description="Basic and acidic residues" evidence="1">
    <location>
        <begin position="643"/>
        <end position="654"/>
    </location>
</feature>
<feature type="compositionally biased region" description="Polar residues" evidence="1">
    <location>
        <begin position="135"/>
        <end position="162"/>
    </location>
</feature>
<evidence type="ECO:0000313" key="3">
    <source>
        <dbReference type="Proteomes" id="UP000827549"/>
    </source>
</evidence>
<feature type="compositionally biased region" description="Basic and acidic residues" evidence="1">
    <location>
        <begin position="422"/>
        <end position="444"/>
    </location>
</feature>
<feature type="compositionally biased region" description="Acidic residues" evidence="1">
    <location>
        <begin position="1063"/>
        <end position="1073"/>
    </location>
</feature>
<dbReference type="AlphaFoldDB" id="A0AAF0Y5F7"/>
<dbReference type="RefSeq" id="XP_062626675.1">
    <property type="nucleotide sequence ID" value="XM_062770690.1"/>
</dbReference>
<organism evidence="2 3">
    <name type="scientific">Vanrija pseudolonga</name>
    <dbReference type="NCBI Taxonomy" id="143232"/>
    <lineage>
        <taxon>Eukaryota</taxon>
        <taxon>Fungi</taxon>
        <taxon>Dikarya</taxon>
        <taxon>Basidiomycota</taxon>
        <taxon>Agaricomycotina</taxon>
        <taxon>Tremellomycetes</taxon>
        <taxon>Trichosporonales</taxon>
        <taxon>Trichosporonaceae</taxon>
        <taxon>Vanrija</taxon>
    </lineage>
</organism>
<dbReference type="EMBL" id="CP086716">
    <property type="protein sequence ID" value="WOO80643.1"/>
    <property type="molecule type" value="Genomic_DNA"/>
</dbReference>
<feature type="compositionally biased region" description="Basic and acidic residues" evidence="1">
    <location>
        <begin position="662"/>
        <end position="671"/>
    </location>
</feature>
<feature type="compositionally biased region" description="Acidic residues" evidence="1">
    <location>
        <begin position="578"/>
        <end position="594"/>
    </location>
</feature>
<dbReference type="GeneID" id="87807407"/>
<proteinExistence type="predicted"/>
<sequence length="1128" mass="114473">MAATAAWSEASGPSSAPRSRASSRPTSPTPSDAPRPQQRHVSGSLKDRIAKFSNADAVPLAPTNPYIGGASTQSSYARGGLVGNRLPSLDPKTAALGTSGLAAPGARRVSERRDLIGNRIPSGTNAAAALATPSLPGQVTPTPGSASNTPSPGTSTPVSAGSAQAGLGIGAPPPIERVASPAGSAASSGVSGSVVSGPNTNYESASAGTSRSSSPATSPGTSAPGLPQLLVSTLPGAGHSDRGGAMTPSSTRAEAGEEVSELSLPSTPVAAPNLPPPEYDLVPGNLKLAAASGTTGGSTYAPSISSSLVSQYDPASSTDDAATNLKDVSGVSTPTGTPRQARRELDPEGPESSAPSSTRDDGSGGEDDVPKLKEKLEGLSLEEAASGETTATDGEETEEAASPVAAKAADKEDALAKSIKAATDEPLVKPEEEATPTEEKEVEVAQKQAEPTVVDKAAGAAVGVAAVTGLAATAAVAGVAAAVVPSLSKDKEEKAEVEEPKAQPKETVKAEEKQSAAKEEPEVVAKEEPKVVAKEEPKAVAKEEPKAVAKEVETKDDEQVVPAVTKAAVPGAATAPEVTEDLADEEPAPAEVDEDPRRTSVDTISTITPGVDLKLKPESLTATTDVESALATPVPVLSATSETPRRFQAEDRDATPQPSVADHGDEARDEPLAPALDDDSDIVSLGNGGHSRTHSGFSLPPARASSQLEFNYDEYHEKVQQERERVPPTPDKAQPEKVSQPESEKDSVKESSTSTTNDDEFFRASPQDDKQGKRSDDGVKPQDAGGELPASAAPVVAQGGGGQGPASSAASSGKDASVTKDATVAATVGGAIAVGGALAAAGATAQLDFRGVQETSEKAVEVAEDGSGSAGKAGLSRDTSIPDIEAKLKSFPEVPTGGVDGAAHKPLQVHVEPSPFGPVSDAALPPPPPPAANGPANGPSLKVQAPSTSVSVDSDADEPTAAPSFPDTPHNELPAIDTPADTPARSGTPADLLPVTPHKHFPEVPDEQHPYVGVHVSPHASSQVSGLKSNSPPLSPSVSSGSLSATETGRRQRNSFRARSPLLDDEDPGDFEPGEAWAVVTKWESYSPPNLSLQDPSQVSSQVSLVPIIRPPIPPRESKPSFFKRVGA</sequence>
<feature type="compositionally biased region" description="Low complexity" evidence="1">
    <location>
        <begin position="178"/>
        <end position="225"/>
    </location>
</feature>
<accession>A0AAF0Y5F7</accession>
<feature type="compositionally biased region" description="Basic and acidic residues" evidence="1">
    <location>
        <begin position="713"/>
        <end position="726"/>
    </location>
</feature>
<feature type="region of interest" description="Disordered" evidence="1">
    <location>
        <begin position="624"/>
        <end position="819"/>
    </location>
</feature>
<feature type="region of interest" description="Disordered" evidence="1">
    <location>
        <begin position="1"/>
        <end position="81"/>
    </location>
</feature>
<feature type="region of interest" description="Disordered" evidence="1">
    <location>
        <begin position="486"/>
        <end position="605"/>
    </location>
</feature>
<feature type="compositionally biased region" description="Basic and acidic residues" evidence="1">
    <location>
        <begin position="358"/>
        <end position="377"/>
    </location>
</feature>
<feature type="compositionally biased region" description="Basic and acidic residues" evidence="1">
    <location>
        <begin position="488"/>
        <end position="553"/>
    </location>
</feature>
<feature type="compositionally biased region" description="Basic and acidic residues" evidence="1">
    <location>
        <begin position="760"/>
        <end position="780"/>
    </location>
</feature>
<feature type="region of interest" description="Disordered" evidence="1">
    <location>
        <begin position="853"/>
        <end position="1073"/>
    </location>
</feature>
<feature type="compositionally biased region" description="Basic and acidic residues" evidence="1">
    <location>
        <begin position="1000"/>
        <end position="1009"/>
    </location>
</feature>
<gene>
    <name evidence="2" type="ORF">LOC62_03G004167</name>
</gene>
<feature type="compositionally biased region" description="Polar residues" evidence="1">
    <location>
        <begin position="297"/>
        <end position="321"/>
    </location>
</feature>
<feature type="region of interest" description="Disordered" evidence="1">
    <location>
        <begin position="126"/>
        <end position="448"/>
    </location>
</feature>
<keyword evidence="3" id="KW-1185">Reference proteome</keyword>
<dbReference type="Proteomes" id="UP000827549">
    <property type="component" value="Chromosome 3"/>
</dbReference>
<feature type="region of interest" description="Disordered" evidence="1">
    <location>
        <begin position="1109"/>
        <end position="1128"/>
    </location>
</feature>
<protein>
    <submittedName>
        <fullName evidence="2">Uncharacterized protein</fullName>
    </submittedName>
</protein>
<feature type="compositionally biased region" description="Low complexity" evidence="1">
    <location>
        <begin position="8"/>
        <end position="26"/>
    </location>
</feature>
<reference evidence="2" key="1">
    <citation type="submission" date="2023-10" db="EMBL/GenBank/DDBJ databases">
        <authorList>
            <person name="Noh H."/>
        </authorList>
    </citation>
    <scope>NUCLEOTIDE SEQUENCE</scope>
    <source>
        <strain evidence="2">DUCC4014</strain>
    </source>
</reference>
<feature type="compositionally biased region" description="Low complexity" evidence="1">
    <location>
        <begin position="1025"/>
        <end position="1044"/>
    </location>
</feature>
<evidence type="ECO:0000313" key="2">
    <source>
        <dbReference type="EMBL" id="WOO80643.1"/>
    </source>
</evidence>
<feature type="compositionally biased region" description="Low complexity" evidence="1">
    <location>
        <begin position="378"/>
        <end position="392"/>
    </location>
</feature>